<dbReference type="PANTHER" id="PTHR45947:SF3">
    <property type="entry name" value="SULFOQUINOVOSYL TRANSFERASE SQD2"/>
    <property type="match status" value="1"/>
</dbReference>
<protein>
    <submittedName>
        <fullName evidence="3">Glycosyl transferase</fullName>
    </submittedName>
</protein>
<proteinExistence type="predicted"/>
<evidence type="ECO:0000313" key="3">
    <source>
        <dbReference type="EMBL" id="PWU22750.1"/>
    </source>
</evidence>
<dbReference type="InterPro" id="IPR001296">
    <property type="entry name" value="Glyco_trans_1"/>
</dbReference>
<organism evidence="3 4">
    <name type="scientific">Candidatus Cerribacteria bacterium 'Amazon FNV 2010 28 9'</name>
    <dbReference type="NCBI Taxonomy" id="2081795"/>
    <lineage>
        <taxon>Bacteria</taxon>
        <taxon>Candidatus Cerribacteria</taxon>
    </lineage>
</organism>
<dbReference type="PANTHER" id="PTHR45947">
    <property type="entry name" value="SULFOQUINOVOSYL TRANSFERASE SQD2"/>
    <property type="match status" value="1"/>
</dbReference>
<dbReference type="AlphaFoldDB" id="A0A317JM98"/>
<dbReference type="InterPro" id="IPR050194">
    <property type="entry name" value="Glycosyltransferase_grp1"/>
</dbReference>
<dbReference type="GO" id="GO:0016757">
    <property type="term" value="F:glycosyltransferase activity"/>
    <property type="evidence" value="ECO:0007669"/>
    <property type="project" value="InterPro"/>
</dbReference>
<evidence type="ECO:0000259" key="2">
    <source>
        <dbReference type="Pfam" id="PF13439"/>
    </source>
</evidence>
<dbReference type="Gene3D" id="3.40.50.2000">
    <property type="entry name" value="Glycogen Phosphorylase B"/>
    <property type="match status" value="2"/>
</dbReference>
<dbReference type="EMBL" id="PSRQ01000057">
    <property type="protein sequence ID" value="PWU22750.1"/>
    <property type="molecule type" value="Genomic_DNA"/>
</dbReference>
<dbReference type="SUPFAM" id="SSF53756">
    <property type="entry name" value="UDP-Glycosyltransferase/glycogen phosphorylase"/>
    <property type="match status" value="1"/>
</dbReference>
<sequence length="391" mass="44234">MSKQLKVAIVHDYLREYGGAERVVEALHAMFPEAPLYTAFVDQQTLGIHWQRFKDWEIHESIASKIPFITKLYSPLRLFAAYFFEGFDLSDYDVVISSTNMYMAKAVLTSPHTLHICYCHTPPRSLYGYTTMSNWKKNPFTLVGGQLINFFLRKIDFLTAQRPDVFVANSQETKARIKKFYRRDAVVVYPPVSLFSPLSKGRTQVGLVASTETNHPLPPPSKGGEYYLYVNRLAYAKHPELAVQAATQLSIPLKVVGKGGLEEELRKMAGDTVEFCGAVNDEELVRLYQRAKALLYPVEDEDFGIVPVEAMMMGVPVIAHASGGPKETIIDGKTGVFFDELTTEGLISAVKKFETLKFNADTIKKHAQQFSVENFERKIKTLIERELKKDK</sequence>
<dbReference type="Proteomes" id="UP000246104">
    <property type="component" value="Unassembled WGS sequence"/>
</dbReference>
<evidence type="ECO:0000313" key="4">
    <source>
        <dbReference type="Proteomes" id="UP000246104"/>
    </source>
</evidence>
<gene>
    <name evidence="3" type="ORF">C5B42_05155</name>
</gene>
<dbReference type="Pfam" id="PF00534">
    <property type="entry name" value="Glycos_transf_1"/>
    <property type="match status" value="1"/>
</dbReference>
<comment type="caution">
    <text evidence="3">The sequence shown here is derived from an EMBL/GenBank/DDBJ whole genome shotgun (WGS) entry which is preliminary data.</text>
</comment>
<feature type="domain" description="Glycosyltransferase subfamily 4-like N-terminal" evidence="2">
    <location>
        <begin position="18"/>
        <end position="193"/>
    </location>
</feature>
<dbReference type="InterPro" id="IPR028098">
    <property type="entry name" value="Glyco_trans_4-like_N"/>
</dbReference>
<evidence type="ECO:0000259" key="1">
    <source>
        <dbReference type="Pfam" id="PF00534"/>
    </source>
</evidence>
<keyword evidence="3" id="KW-0808">Transferase</keyword>
<dbReference type="Pfam" id="PF13439">
    <property type="entry name" value="Glyco_transf_4"/>
    <property type="match status" value="1"/>
</dbReference>
<name>A0A317JM98_9BACT</name>
<feature type="domain" description="Glycosyl transferase family 1" evidence="1">
    <location>
        <begin position="220"/>
        <end position="368"/>
    </location>
</feature>
<accession>A0A317JM98</accession>
<reference evidence="3 4" key="1">
    <citation type="submission" date="2018-02" db="EMBL/GenBank/DDBJ databases">
        <title>Genomic Reconstructions from Amazon Rainforest and Pasture Soil Reveal Novel Insights into the Physiology of Candidate Phyla in Tropical Sites.</title>
        <authorList>
            <person name="Kroeger M.E."/>
            <person name="Delmont T."/>
            <person name="Eren A.M."/>
            <person name="Guo J."/>
            <person name="Meyer K.M."/>
            <person name="Khan K."/>
            <person name="Rodrigues J.L.M."/>
            <person name="Bohannan B.J.M."/>
            <person name="Tringe S."/>
            <person name="Borges C.D."/>
            <person name="Tiedje J."/>
            <person name="Tsai S.M."/>
            <person name="Nusslein K."/>
        </authorList>
    </citation>
    <scope>NUCLEOTIDE SEQUENCE [LARGE SCALE GENOMIC DNA]</scope>
    <source>
        <strain evidence="3">Amazon FNV 2010 28 9</strain>
    </source>
</reference>